<evidence type="ECO:0008006" key="4">
    <source>
        <dbReference type="Google" id="ProtNLM"/>
    </source>
</evidence>
<organism evidence="2 3">
    <name type="scientific">Actinomyces howellii</name>
    <dbReference type="NCBI Taxonomy" id="52771"/>
    <lineage>
        <taxon>Bacteria</taxon>
        <taxon>Bacillati</taxon>
        <taxon>Actinomycetota</taxon>
        <taxon>Actinomycetes</taxon>
        <taxon>Actinomycetales</taxon>
        <taxon>Actinomycetaceae</taxon>
        <taxon>Actinomyces</taxon>
    </lineage>
</organism>
<dbReference type="OrthoDB" id="3873853at2"/>
<name>A0A448HGN7_9ACTO</name>
<keyword evidence="3" id="KW-1185">Reference proteome</keyword>
<protein>
    <recommendedName>
        <fullName evidence="4">Rho termination factor, N-terminal domain</fullName>
    </recommendedName>
</protein>
<gene>
    <name evidence="2" type="ORF">NCTC11636_01326</name>
</gene>
<evidence type="ECO:0000313" key="3">
    <source>
        <dbReference type="Proteomes" id="UP000266895"/>
    </source>
</evidence>
<feature type="compositionally biased region" description="Acidic residues" evidence="1">
    <location>
        <begin position="43"/>
        <end position="57"/>
    </location>
</feature>
<dbReference type="EMBL" id="LR134350">
    <property type="protein sequence ID" value="VEG28041.1"/>
    <property type="molecule type" value="Genomic_DNA"/>
</dbReference>
<dbReference type="Proteomes" id="UP000266895">
    <property type="component" value="Chromosome"/>
</dbReference>
<proteinExistence type="predicted"/>
<reference evidence="2 3" key="1">
    <citation type="submission" date="2018-12" db="EMBL/GenBank/DDBJ databases">
        <authorList>
            <consortium name="Pathogen Informatics"/>
        </authorList>
    </citation>
    <scope>NUCLEOTIDE SEQUENCE [LARGE SCALE GENOMIC DNA]</scope>
    <source>
        <strain evidence="2 3">NCTC11636</strain>
    </source>
</reference>
<evidence type="ECO:0000256" key="1">
    <source>
        <dbReference type="SAM" id="MobiDB-lite"/>
    </source>
</evidence>
<dbReference type="KEGG" id="ahw:NCTC11636_01326"/>
<accession>A0A448HGN7</accession>
<feature type="region of interest" description="Disordered" evidence="1">
    <location>
        <begin position="35"/>
        <end position="70"/>
    </location>
</feature>
<dbReference type="RefSeq" id="WP_126382424.1">
    <property type="nucleotide sequence ID" value="NZ_LR134350.1"/>
</dbReference>
<dbReference type="AlphaFoldDB" id="A0A448HGN7"/>
<evidence type="ECO:0000313" key="2">
    <source>
        <dbReference type="EMBL" id="VEG28041.1"/>
    </source>
</evidence>
<sequence length="115" mass="11692">MRRLVTHVVVHRPAGSVMLPAGAVLGDEDAALVTNPSAWVDDGAADDDGGAEDEDEGAGASGEVPSEAWTVAQIREWAEAHGVDLGRATTKADLLLIIGDELAAEGDAGRGAHVA</sequence>